<dbReference type="OrthoDB" id="6253968at2"/>
<keyword evidence="1" id="KW-0472">Membrane</keyword>
<proteinExistence type="predicted"/>
<name>A8FQ82_SHESH</name>
<dbReference type="eggNOG" id="COG0457">
    <property type="taxonomic scope" value="Bacteria"/>
</dbReference>
<keyword evidence="3" id="KW-1185">Reference proteome</keyword>
<dbReference type="InterPro" id="IPR011990">
    <property type="entry name" value="TPR-like_helical_dom_sf"/>
</dbReference>
<reference evidence="2 3" key="1">
    <citation type="submission" date="2007-08" db="EMBL/GenBank/DDBJ databases">
        <title>Complete sequence of Shewanella sediminis HAW-EB3.</title>
        <authorList>
            <consortium name="US DOE Joint Genome Institute"/>
            <person name="Copeland A."/>
            <person name="Lucas S."/>
            <person name="Lapidus A."/>
            <person name="Barry K."/>
            <person name="Glavina del Rio T."/>
            <person name="Dalin E."/>
            <person name="Tice H."/>
            <person name="Pitluck S."/>
            <person name="Chertkov O."/>
            <person name="Brettin T."/>
            <person name="Bruce D."/>
            <person name="Detter J.C."/>
            <person name="Han C."/>
            <person name="Schmutz J."/>
            <person name="Larimer F."/>
            <person name="Land M."/>
            <person name="Hauser L."/>
            <person name="Kyrpides N."/>
            <person name="Kim E."/>
            <person name="Zhao J.-S."/>
            <person name="Richardson P."/>
        </authorList>
    </citation>
    <scope>NUCLEOTIDE SEQUENCE [LARGE SCALE GENOMIC DNA]</scope>
    <source>
        <strain evidence="2 3">HAW-EB3</strain>
    </source>
</reference>
<dbReference type="Proteomes" id="UP000002015">
    <property type="component" value="Chromosome"/>
</dbReference>
<dbReference type="STRING" id="425104.Ssed_0392"/>
<dbReference type="KEGG" id="sse:Ssed_0392"/>
<evidence type="ECO:0000313" key="2">
    <source>
        <dbReference type="EMBL" id="ABV35005.1"/>
    </source>
</evidence>
<dbReference type="RefSeq" id="WP_012140742.1">
    <property type="nucleotide sequence ID" value="NC_009831.1"/>
</dbReference>
<accession>A8FQ82</accession>
<dbReference type="EMBL" id="CP000821">
    <property type="protein sequence ID" value="ABV35005.1"/>
    <property type="molecule type" value="Genomic_DNA"/>
</dbReference>
<dbReference type="AlphaFoldDB" id="A8FQ82"/>
<dbReference type="SUPFAM" id="SSF48452">
    <property type="entry name" value="TPR-like"/>
    <property type="match status" value="2"/>
</dbReference>
<dbReference type="Gene3D" id="1.25.40.10">
    <property type="entry name" value="Tetratricopeptide repeat domain"/>
    <property type="match status" value="2"/>
</dbReference>
<dbReference type="HOGENOM" id="CLU_468416_0_0_6"/>
<evidence type="ECO:0000256" key="1">
    <source>
        <dbReference type="SAM" id="Phobius"/>
    </source>
</evidence>
<dbReference type="InterPro" id="IPR029787">
    <property type="entry name" value="Nucleotide_cyclase"/>
</dbReference>
<gene>
    <name evidence="2" type="ordered locus">Ssed_0392</name>
</gene>
<dbReference type="Pfam" id="PF13424">
    <property type="entry name" value="TPR_12"/>
    <property type="match status" value="1"/>
</dbReference>
<organism evidence="2 3">
    <name type="scientific">Shewanella sediminis (strain HAW-EB3)</name>
    <dbReference type="NCBI Taxonomy" id="425104"/>
    <lineage>
        <taxon>Bacteria</taxon>
        <taxon>Pseudomonadati</taxon>
        <taxon>Pseudomonadota</taxon>
        <taxon>Gammaproteobacteria</taxon>
        <taxon>Alteromonadales</taxon>
        <taxon>Shewanellaceae</taxon>
        <taxon>Shewanella</taxon>
    </lineage>
</organism>
<evidence type="ECO:0000313" key="3">
    <source>
        <dbReference type="Proteomes" id="UP000002015"/>
    </source>
</evidence>
<feature type="transmembrane region" description="Helical" evidence="1">
    <location>
        <begin position="420"/>
        <end position="439"/>
    </location>
</feature>
<sequence precursor="true">MDFRIVVLSLTFWLAPVWASTSVPLDTIDTLIYQYPSAALIEINDLEAISSPVKLSETEKLRLALFRCETFLQLGENEAAINLARISEAKAKILKLEQARPYFLNCMAGAFTNYGDFRQALPILDSSILLSRELKQPQSLVNGLRLRGIIDTQVDSYSSAFEDLSLAIDIYPDAQNQEQGWTLPPLIYIQIPLSKLLAKKTKIRQAFEIIERAADSKEFQGKVRVVLTTHMAKMAQLNQYSSSDNLIQQAKTLLPELGTAFELAISYTEMAQLEYKRKNFIRAIQLLEISLNTFKKQKKTIEELRAQRLLGEVLLASGNTDKALKLINKSISAGLRTSHYAELILSYQVLGSYYASIGDFKQAHLYQLKRFDAAENSFNFIKDTRLLQLNARVSRQQQVFKTELLQSNSSINVGQGFKSGYIAILLTLLFGFILGVITIRYKKRTIQAPLAIEPQSREHKIERLISNSKQAGYPLSLVVIHTADVYQTNLPLLISRIENLLRDQDLVINREDGELLLLLPHTKEGGTLRVIEQIKEIITPLLNGNKTKIGYARMQQHDSLSSLIKRAHIQQLRQTKIDKEPTG</sequence>
<keyword evidence="1" id="KW-1133">Transmembrane helix</keyword>
<keyword evidence="1" id="KW-0812">Transmembrane</keyword>
<protein>
    <submittedName>
        <fullName evidence="2">Response regulator receiver protein</fullName>
    </submittedName>
</protein>
<dbReference type="SUPFAM" id="SSF55073">
    <property type="entry name" value="Nucleotide cyclase"/>
    <property type="match status" value="1"/>
</dbReference>